<organism evidence="3 4">
    <name type="scientific">Curvularia kusanoi</name>
    <name type="common">Cochliobolus kusanoi</name>
    <dbReference type="NCBI Taxonomy" id="90978"/>
    <lineage>
        <taxon>Eukaryota</taxon>
        <taxon>Fungi</taxon>
        <taxon>Dikarya</taxon>
        <taxon>Ascomycota</taxon>
        <taxon>Pezizomycotina</taxon>
        <taxon>Dothideomycetes</taxon>
        <taxon>Pleosporomycetidae</taxon>
        <taxon>Pleosporales</taxon>
        <taxon>Pleosporineae</taxon>
        <taxon>Pleosporaceae</taxon>
        <taxon>Curvularia</taxon>
    </lineage>
</organism>
<name>A0A9P4WA83_CURKU</name>
<feature type="domain" description="RING-type" evidence="2">
    <location>
        <begin position="62"/>
        <end position="111"/>
    </location>
</feature>
<dbReference type="AlphaFoldDB" id="A0A9P4WA83"/>
<evidence type="ECO:0000313" key="3">
    <source>
        <dbReference type="EMBL" id="KAF3005189.1"/>
    </source>
</evidence>
<protein>
    <recommendedName>
        <fullName evidence="2">RING-type domain-containing protein</fullName>
    </recommendedName>
</protein>
<dbReference type="InterPro" id="IPR013083">
    <property type="entry name" value="Znf_RING/FYVE/PHD"/>
</dbReference>
<evidence type="ECO:0000256" key="1">
    <source>
        <dbReference type="PROSITE-ProRule" id="PRU00175"/>
    </source>
</evidence>
<dbReference type="OrthoDB" id="3693478at2759"/>
<keyword evidence="1" id="KW-0479">Metal-binding</keyword>
<gene>
    <name evidence="3" type="ORF">E8E13_010715</name>
</gene>
<dbReference type="PROSITE" id="PS50089">
    <property type="entry name" value="ZF_RING_2"/>
    <property type="match status" value="1"/>
</dbReference>
<keyword evidence="1" id="KW-0862">Zinc</keyword>
<dbReference type="Proteomes" id="UP000801428">
    <property type="component" value="Unassembled WGS sequence"/>
</dbReference>
<keyword evidence="1" id="KW-0863">Zinc-finger</keyword>
<reference evidence="3" key="1">
    <citation type="submission" date="2019-04" db="EMBL/GenBank/DDBJ databases">
        <title>Sequencing of skin fungus with MAO and IRED activity.</title>
        <authorList>
            <person name="Marsaioli A.J."/>
            <person name="Bonatto J.M.C."/>
            <person name="Reis Junior O."/>
        </authorList>
    </citation>
    <scope>NUCLEOTIDE SEQUENCE</scope>
    <source>
        <strain evidence="3">30M1</strain>
    </source>
</reference>
<evidence type="ECO:0000259" key="2">
    <source>
        <dbReference type="PROSITE" id="PS50089"/>
    </source>
</evidence>
<comment type="caution">
    <text evidence="3">The sequence shown here is derived from an EMBL/GenBank/DDBJ whole genome shotgun (WGS) entry which is preliminary data.</text>
</comment>
<dbReference type="EMBL" id="SWKU01000007">
    <property type="protein sequence ID" value="KAF3005189.1"/>
    <property type="molecule type" value="Genomic_DNA"/>
</dbReference>
<dbReference type="SUPFAM" id="SSF57850">
    <property type="entry name" value="RING/U-box"/>
    <property type="match status" value="1"/>
</dbReference>
<dbReference type="InterPro" id="IPR001841">
    <property type="entry name" value="Znf_RING"/>
</dbReference>
<sequence length="276" mass="31380">MPRISPAVYLQSPYALRLGCRVIALSIGTENALFTVHEELLCHAQFFRNALRPHHKAIVGNCTICHDTLDPAVKELSHCYFSCRNYFHTECIDDWVVYAPPAETQKCLLCRQPWEAPELGIIAGYHPDFHAGTFKVWVEWLYKSDIPKGLTTALLKRAYLLGEEVDDKEFCKEIMISTIKLTLEVGKRPPPSYVFEVYRDTAPDSAFRKVVVGIYAELPQEDIDATMSAEAIEWYPSPRLHDLIKALAAIRAKPLLDWANKEKSCDELTAKLLTQK</sequence>
<proteinExistence type="predicted"/>
<dbReference type="GO" id="GO:0008270">
    <property type="term" value="F:zinc ion binding"/>
    <property type="evidence" value="ECO:0007669"/>
    <property type="project" value="UniProtKB-KW"/>
</dbReference>
<accession>A0A9P4WA83</accession>
<keyword evidence="4" id="KW-1185">Reference proteome</keyword>
<dbReference type="Gene3D" id="3.30.40.10">
    <property type="entry name" value="Zinc/RING finger domain, C3HC4 (zinc finger)"/>
    <property type="match status" value="1"/>
</dbReference>
<evidence type="ECO:0000313" key="4">
    <source>
        <dbReference type="Proteomes" id="UP000801428"/>
    </source>
</evidence>